<sequence>MMANIGRRCAKEVAEGCIPDQNRPPILILASAIAVDPTMSPTILASKSDSGDITGFENRQCSNGDLHATDSQVNSKYVQIDIGTLTDGLSPNIHRSMAIRRSIARSKCAPEARFCTAYTILNHVYTADGSLSRVADRDINTAIRWGAVKDGLLQRGYTLDRVSSHSLRAAGAMALKLNGCSGETIKRVGRWSSDTYLPHVHTYADR</sequence>
<comment type="caution">
    <text evidence="2">The sequence shown here is derived from an EMBL/GenBank/DDBJ whole genome shotgun (WGS) entry which is preliminary data.</text>
</comment>
<gene>
    <name evidence="2" type="ORF">THAOC_26342</name>
</gene>
<dbReference type="EMBL" id="AGNL01036371">
    <property type="protein sequence ID" value="EJK54099.1"/>
    <property type="molecule type" value="Genomic_DNA"/>
</dbReference>
<keyword evidence="1" id="KW-0233">DNA recombination</keyword>
<dbReference type="GO" id="GO:0006310">
    <property type="term" value="P:DNA recombination"/>
    <property type="evidence" value="ECO:0007669"/>
    <property type="project" value="UniProtKB-KW"/>
</dbReference>
<dbReference type="OrthoDB" id="51969at2759"/>
<dbReference type="GO" id="GO:0015074">
    <property type="term" value="P:DNA integration"/>
    <property type="evidence" value="ECO:0007669"/>
    <property type="project" value="InterPro"/>
</dbReference>
<accession>K0RP85</accession>
<dbReference type="Proteomes" id="UP000266841">
    <property type="component" value="Unassembled WGS sequence"/>
</dbReference>
<dbReference type="InterPro" id="IPR011010">
    <property type="entry name" value="DNA_brk_join_enz"/>
</dbReference>
<dbReference type="InterPro" id="IPR013762">
    <property type="entry name" value="Integrase-like_cat_sf"/>
</dbReference>
<reference evidence="2 3" key="1">
    <citation type="journal article" date="2012" name="Genome Biol.">
        <title>Genome and low-iron response of an oceanic diatom adapted to chronic iron limitation.</title>
        <authorList>
            <person name="Lommer M."/>
            <person name="Specht M."/>
            <person name="Roy A.S."/>
            <person name="Kraemer L."/>
            <person name="Andreson R."/>
            <person name="Gutowska M.A."/>
            <person name="Wolf J."/>
            <person name="Bergner S.V."/>
            <person name="Schilhabel M.B."/>
            <person name="Klostermeier U.C."/>
            <person name="Beiko R.G."/>
            <person name="Rosenstiel P."/>
            <person name="Hippler M."/>
            <person name="Laroche J."/>
        </authorList>
    </citation>
    <scope>NUCLEOTIDE SEQUENCE [LARGE SCALE GENOMIC DNA]</scope>
    <source>
        <strain evidence="2 3">CCMP1005</strain>
    </source>
</reference>
<feature type="non-terminal residue" evidence="2">
    <location>
        <position position="206"/>
    </location>
</feature>
<evidence type="ECO:0000256" key="1">
    <source>
        <dbReference type="ARBA" id="ARBA00023172"/>
    </source>
</evidence>
<keyword evidence="3" id="KW-1185">Reference proteome</keyword>
<dbReference type="AlphaFoldDB" id="K0RP85"/>
<name>K0RP85_THAOC</name>
<evidence type="ECO:0000313" key="3">
    <source>
        <dbReference type="Proteomes" id="UP000266841"/>
    </source>
</evidence>
<protein>
    <submittedName>
        <fullName evidence="2">Uncharacterized protein</fullName>
    </submittedName>
</protein>
<proteinExistence type="predicted"/>
<dbReference type="SUPFAM" id="SSF56349">
    <property type="entry name" value="DNA breaking-rejoining enzymes"/>
    <property type="match status" value="1"/>
</dbReference>
<dbReference type="Gene3D" id="1.10.443.10">
    <property type="entry name" value="Intergrase catalytic core"/>
    <property type="match status" value="1"/>
</dbReference>
<dbReference type="GO" id="GO:0003677">
    <property type="term" value="F:DNA binding"/>
    <property type="evidence" value="ECO:0007669"/>
    <property type="project" value="InterPro"/>
</dbReference>
<organism evidence="2 3">
    <name type="scientific">Thalassiosira oceanica</name>
    <name type="common">Marine diatom</name>
    <dbReference type="NCBI Taxonomy" id="159749"/>
    <lineage>
        <taxon>Eukaryota</taxon>
        <taxon>Sar</taxon>
        <taxon>Stramenopiles</taxon>
        <taxon>Ochrophyta</taxon>
        <taxon>Bacillariophyta</taxon>
        <taxon>Coscinodiscophyceae</taxon>
        <taxon>Thalassiosirophycidae</taxon>
        <taxon>Thalassiosirales</taxon>
        <taxon>Thalassiosiraceae</taxon>
        <taxon>Thalassiosira</taxon>
    </lineage>
</organism>
<evidence type="ECO:0000313" key="2">
    <source>
        <dbReference type="EMBL" id="EJK54099.1"/>
    </source>
</evidence>